<organism evidence="1 2">
    <name type="scientific">Parahaliea aestuarii</name>
    <dbReference type="NCBI Taxonomy" id="1852021"/>
    <lineage>
        <taxon>Bacteria</taxon>
        <taxon>Pseudomonadati</taxon>
        <taxon>Pseudomonadota</taxon>
        <taxon>Gammaproteobacteria</taxon>
        <taxon>Cellvibrionales</taxon>
        <taxon>Halieaceae</taxon>
        <taxon>Parahaliea</taxon>
    </lineage>
</organism>
<name>A0A5C8ZXA8_9GAMM</name>
<comment type="caution">
    <text evidence="1">The sequence shown here is derived from an EMBL/GenBank/DDBJ whole genome shotgun (WGS) entry which is preliminary data.</text>
</comment>
<keyword evidence="2" id="KW-1185">Reference proteome</keyword>
<dbReference type="Proteomes" id="UP000321933">
    <property type="component" value="Unassembled WGS sequence"/>
</dbReference>
<dbReference type="AlphaFoldDB" id="A0A5C8ZXA8"/>
<evidence type="ECO:0000313" key="1">
    <source>
        <dbReference type="EMBL" id="TXS93088.1"/>
    </source>
</evidence>
<reference evidence="1 2" key="1">
    <citation type="submission" date="2019-08" db="EMBL/GenBank/DDBJ databases">
        <title>Parahaliea maris sp. nov., isolated from the surface seawater.</title>
        <authorList>
            <person name="Liu Y."/>
        </authorList>
    </citation>
    <scope>NUCLEOTIDE SEQUENCE [LARGE SCALE GENOMIC DNA]</scope>
    <source>
        <strain evidence="1 2">S2-26</strain>
    </source>
</reference>
<dbReference type="EMBL" id="VRYZ01000002">
    <property type="protein sequence ID" value="TXS93088.1"/>
    <property type="molecule type" value="Genomic_DNA"/>
</dbReference>
<accession>A0A5C8ZXA8</accession>
<protein>
    <submittedName>
        <fullName evidence="1">Uncharacterized protein</fullName>
    </submittedName>
</protein>
<dbReference type="RefSeq" id="WP_148063023.1">
    <property type="nucleotide sequence ID" value="NZ_VRYZ01000002.1"/>
</dbReference>
<gene>
    <name evidence="1" type="ORF">FVW59_04295</name>
</gene>
<evidence type="ECO:0000313" key="2">
    <source>
        <dbReference type="Proteomes" id="UP000321933"/>
    </source>
</evidence>
<sequence length="131" mass="15354">MADRTRWWWLLTMLCAINVQSRCIEWPPDFQDSYAAADEILLVEANTLENSDIDFHVNKVRYSVLERFKGVDDHDNYAYNSSETGHHIRMKPGGKYILFLLKEDRVASICRGSREYTPDDPFLHKLRKNSS</sequence>
<proteinExistence type="predicted"/>